<dbReference type="EMBL" id="JADOUF010000001">
    <property type="protein sequence ID" value="MBG6138945.1"/>
    <property type="molecule type" value="Genomic_DNA"/>
</dbReference>
<comment type="caution">
    <text evidence="2">The sequence shown here is derived from an EMBL/GenBank/DDBJ whole genome shotgun (WGS) entry which is preliminary data.</text>
</comment>
<dbReference type="RefSeq" id="WP_197005649.1">
    <property type="nucleotide sequence ID" value="NZ_BONS01000011.1"/>
</dbReference>
<feature type="chain" id="PRO_5035252988" description="Secreted protein" evidence="1">
    <location>
        <begin position="30"/>
        <end position="149"/>
    </location>
</feature>
<organism evidence="2 3">
    <name type="scientific">Longispora fulva</name>
    <dbReference type="NCBI Taxonomy" id="619741"/>
    <lineage>
        <taxon>Bacteria</taxon>
        <taxon>Bacillati</taxon>
        <taxon>Actinomycetota</taxon>
        <taxon>Actinomycetes</taxon>
        <taxon>Micromonosporales</taxon>
        <taxon>Micromonosporaceae</taxon>
        <taxon>Longispora</taxon>
    </lineage>
</organism>
<evidence type="ECO:0008006" key="4">
    <source>
        <dbReference type="Google" id="ProtNLM"/>
    </source>
</evidence>
<keyword evidence="3" id="KW-1185">Reference proteome</keyword>
<dbReference type="Proteomes" id="UP000622552">
    <property type="component" value="Unassembled WGS sequence"/>
</dbReference>
<sequence length="149" mass="15661">MKSLIIRRVVVVVAAMGATLGLLSTPAHAESAPGCSDTFQVSSTGYIDVDGQRAASVKQFWSPKCQANFGYLYVWQSFRNSHPHSVWTVDVGVTYHGGQSGSDGGYFENTSGSDFWSGPFAGRGICTGVTGEFIFNGVAHIAGTGAACN</sequence>
<proteinExistence type="predicted"/>
<accession>A0A8J7KHT1</accession>
<reference evidence="2" key="1">
    <citation type="submission" date="2020-11" db="EMBL/GenBank/DDBJ databases">
        <title>Sequencing the genomes of 1000 actinobacteria strains.</title>
        <authorList>
            <person name="Klenk H.-P."/>
        </authorList>
    </citation>
    <scope>NUCLEOTIDE SEQUENCE</scope>
    <source>
        <strain evidence="2">DSM 45356</strain>
    </source>
</reference>
<keyword evidence="1" id="KW-0732">Signal</keyword>
<protein>
    <recommendedName>
        <fullName evidence="4">Secreted protein</fullName>
    </recommendedName>
</protein>
<feature type="signal peptide" evidence="1">
    <location>
        <begin position="1"/>
        <end position="29"/>
    </location>
</feature>
<dbReference type="AlphaFoldDB" id="A0A8J7KHT1"/>
<evidence type="ECO:0000256" key="1">
    <source>
        <dbReference type="SAM" id="SignalP"/>
    </source>
</evidence>
<name>A0A8J7KHT1_9ACTN</name>
<evidence type="ECO:0000313" key="3">
    <source>
        <dbReference type="Proteomes" id="UP000622552"/>
    </source>
</evidence>
<evidence type="ECO:0000313" key="2">
    <source>
        <dbReference type="EMBL" id="MBG6138945.1"/>
    </source>
</evidence>
<gene>
    <name evidence="2" type="ORF">IW245_005139</name>
</gene>